<protein>
    <submittedName>
        <fullName evidence="1">Uncharacterized protein</fullName>
    </submittedName>
</protein>
<comment type="caution">
    <text evidence="1">The sequence shown here is derived from an EMBL/GenBank/DDBJ whole genome shotgun (WGS) entry which is preliminary data.</text>
</comment>
<name>A0ABN8SFE5_9CNID</name>
<dbReference type="Proteomes" id="UP001159427">
    <property type="component" value="Unassembled WGS sequence"/>
</dbReference>
<proteinExistence type="predicted"/>
<reference evidence="1 2" key="1">
    <citation type="submission" date="2022-05" db="EMBL/GenBank/DDBJ databases">
        <authorList>
            <consortium name="Genoscope - CEA"/>
            <person name="William W."/>
        </authorList>
    </citation>
    <scope>NUCLEOTIDE SEQUENCE [LARGE SCALE GENOMIC DNA]</scope>
</reference>
<organism evidence="1 2">
    <name type="scientific">Porites evermanni</name>
    <dbReference type="NCBI Taxonomy" id="104178"/>
    <lineage>
        <taxon>Eukaryota</taxon>
        <taxon>Metazoa</taxon>
        <taxon>Cnidaria</taxon>
        <taxon>Anthozoa</taxon>
        <taxon>Hexacorallia</taxon>
        <taxon>Scleractinia</taxon>
        <taxon>Fungiina</taxon>
        <taxon>Poritidae</taxon>
        <taxon>Porites</taxon>
    </lineage>
</organism>
<gene>
    <name evidence="1" type="ORF">PEVE_00020271</name>
</gene>
<sequence length="119" mass="13209">MSLPCHRTSMQDACECSRRGEVKTLADWLEYYNNLAVGPFLEALEKMRGFYSGLDVNIFKDSVSLPGVSLQYLLHGTIQGLNAPELYAPGKEAYEILKGAVMGGPSLVFTRKMVSRSWS</sequence>
<dbReference type="EMBL" id="CALNXI010002720">
    <property type="protein sequence ID" value="CAH3190244.1"/>
    <property type="molecule type" value="Genomic_DNA"/>
</dbReference>
<evidence type="ECO:0000313" key="1">
    <source>
        <dbReference type="EMBL" id="CAH3190244.1"/>
    </source>
</evidence>
<accession>A0ABN8SFE5</accession>
<keyword evidence="2" id="KW-1185">Reference proteome</keyword>
<evidence type="ECO:0000313" key="2">
    <source>
        <dbReference type="Proteomes" id="UP001159427"/>
    </source>
</evidence>